<accession>A0A645JHE8</accession>
<dbReference type="AlphaFoldDB" id="A0A645JHE8"/>
<evidence type="ECO:0000256" key="1">
    <source>
        <dbReference type="SAM" id="Phobius"/>
    </source>
</evidence>
<protein>
    <submittedName>
        <fullName evidence="2">Uncharacterized protein</fullName>
    </submittedName>
</protein>
<gene>
    <name evidence="2" type="ORF">SDC9_206741</name>
</gene>
<evidence type="ECO:0000313" key="2">
    <source>
        <dbReference type="EMBL" id="MPN59023.1"/>
    </source>
</evidence>
<organism evidence="2">
    <name type="scientific">bioreactor metagenome</name>
    <dbReference type="NCBI Taxonomy" id="1076179"/>
    <lineage>
        <taxon>unclassified sequences</taxon>
        <taxon>metagenomes</taxon>
        <taxon>ecological metagenomes</taxon>
    </lineage>
</organism>
<feature type="transmembrane region" description="Helical" evidence="1">
    <location>
        <begin position="12"/>
        <end position="35"/>
    </location>
</feature>
<comment type="caution">
    <text evidence="2">The sequence shown here is derived from an EMBL/GenBank/DDBJ whole genome shotgun (WGS) entry which is preliminary data.</text>
</comment>
<keyword evidence="1" id="KW-0812">Transmembrane</keyword>
<proteinExistence type="predicted"/>
<keyword evidence="1" id="KW-1133">Transmembrane helix</keyword>
<name>A0A645JHE8_9ZZZZ</name>
<reference evidence="2" key="1">
    <citation type="submission" date="2019-08" db="EMBL/GenBank/DDBJ databases">
        <authorList>
            <person name="Kucharzyk K."/>
            <person name="Murdoch R.W."/>
            <person name="Higgins S."/>
            <person name="Loffler F."/>
        </authorList>
    </citation>
    <scope>NUCLEOTIDE SEQUENCE</scope>
</reference>
<keyword evidence="1" id="KW-0472">Membrane</keyword>
<sequence length="63" mass="6862">MWYVAVRTGRTHTATVVVVYGFHVFLIHGIAHFVAANAELFGVGLFHPGVKSTPENNPADEPD</sequence>
<dbReference type="EMBL" id="VSSQ01132508">
    <property type="protein sequence ID" value="MPN59023.1"/>
    <property type="molecule type" value="Genomic_DNA"/>
</dbReference>